<dbReference type="InterPro" id="IPR036271">
    <property type="entry name" value="Tet_transcr_reg_TetR-rel_C_sf"/>
</dbReference>
<dbReference type="GO" id="GO:0009410">
    <property type="term" value="P:response to xenobiotic stimulus"/>
    <property type="evidence" value="ECO:0007669"/>
    <property type="project" value="UniProtKB-ARBA"/>
</dbReference>
<dbReference type="InterPro" id="IPR023772">
    <property type="entry name" value="DNA-bd_HTH_TetR-type_CS"/>
</dbReference>
<evidence type="ECO:0000256" key="3">
    <source>
        <dbReference type="ARBA" id="ARBA00023125"/>
    </source>
</evidence>
<dbReference type="NCBIfam" id="NF007949">
    <property type="entry name" value="PRK10668.1"/>
    <property type="match status" value="1"/>
</dbReference>
<dbReference type="SUPFAM" id="SSF48498">
    <property type="entry name" value="Tetracyclin repressor-like, C-terminal domain"/>
    <property type="match status" value="1"/>
</dbReference>
<dbReference type="Pfam" id="PF00440">
    <property type="entry name" value="TetR_N"/>
    <property type="match status" value="1"/>
</dbReference>
<dbReference type="PANTHER" id="PTHR30055">
    <property type="entry name" value="HTH-TYPE TRANSCRIPTIONAL REGULATOR RUTR"/>
    <property type="match status" value="1"/>
</dbReference>
<name>V5Z539_9GAMM</name>
<evidence type="ECO:0000256" key="4">
    <source>
        <dbReference type="ARBA" id="ARBA00023163"/>
    </source>
</evidence>
<protein>
    <submittedName>
        <fullName evidence="7">HTH-type transcriptional regulator acrR</fullName>
    </submittedName>
</protein>
<sequence>MVVIGYIHSQMYVSLTRCKSYPMARNTKQQAQETRNHILDAAIKRFSEHGVAKTSLADIAAGAGVTRGAIYWHFKNKTDLLNEIWAQSESGLSALEIEYQSKYPGDPLSVMRAMLRYVFEATVTDPRRRALMEIIYHKCEFVGEMTTLQLMQQNLYLECYEKIEEVLAECIDAKQLPENLDTRRAAVVMRGYVSGIMENWLFMPESFDLATDAPQLVETLIDMLTHSITLRKSA</sequence>
<reference evidence="7 8" key="1">
    <citation type="journal article" date="2013" name="Syst. Appl. Microbiol.">
        <title>Phylogenetic position and virulence apparatus of the pear flower necrosis pathogen Erwinia piriflorinigrans CFBP 5888T as assessed by comparative genomics.</title>
        <authorList>
            <person name="Smits T.H."/>
            <person name="Rezzonico F."/>
            <person name="Lopez M.M."/>
            <person name="Blom J."/>
            <person name="Goesmann A."/>
            <person name="Frey J.E."/>
            <person name="Duffy B."/>
        </authorList>
    </citation>
    <scope>NUCLEOTIDE SEQUENCE [LARGE SCALE GENOMIC DNA]</scope>
    <source>
        <strain evidence="8">CFBP5888</strain>
    </source>
</reference>
<proteinExistence type="predicted"/>
<dbReference type="PANTHER" id="PTHR30055:SF240">
    <property type="entry name" value="HTH-TYPE TRANSCRIPTIONAL REGULATOR ACRR"/>
    <property type="match status" value="1"/>
</dbReference>
<dbReference type="EMBL" id="CAHS01000013">
    <property type="protein sequence ID" value="CCG86446.1"/>
    <property type="molecule type" value="Genomic_DNA"/>
</dbReference>
<dbReference type="FunFam" id="1.10.357.10:FF:000003">
    <property type="entry name" value="HTH-type transcriptional regulator AcrR"/>
    <property type="match status" value="1"/>
</dbReference>
<dbReference type="GO" id="GO:0003700">
    <property type="term" value="F:DNA-binding transcription factor activity"/>
    <property type="evidence" value="ECO:0007669"/>
    <property type="project" value="TreeGrafter"/>
</dbReference>
<evidence type="ECO:0000313" key="8">
    <source>
        <dbReference type="Proteomes" id="UP000018217"/>
    </source>
</evidence>
<dbReference type="Pfam" id="PF08361">
    <property type="entry name" value="TetR_C_2"/>
    <property type="match status" value="1"/>
</dbReference>
<dbReference type="GO" id="GO:0000976">
    <property type="term" value="F:transcription cis-regulatory region binding"/>
    <property type="evidence" value="ECO:0007669"/>
    <property type="project" value="TreeGrafter"/>
</dbReference>
<keyword evidence="8" id="KW-1185">Reference proteome</keyword>
<organism evidence="7 8">
    <name type="scientific">Erwinia piriflorinigrans CFBP 5888</name>
    <dbReference type="NCBI Taxonomy" id="1161919"/>
    <lineage>
        <taxon>Bacteria</taxon>
        <taxon>Pseudomonadati</taxon>
        <taxon>Pseudomonadota</taxon>
        <taxon>Gammaproteobacteria</taxon>
        <taxon>Enterobacterales</taxon>
        <taxon>Erwiniaceae</taxon>
        <taxon>Erwinia</taxon>
    </lineage>
</organism>
<dbReference type="AlphaFoldDB" id="V5Z539"/>
<dbReference type="InterPro" id="IPR050109">
    <property type="entry name" value="HTH-type_TetR-like_transc_reg"/>
</dbReference>
<evidence type="ECO:0000256" key="5">
    <source>
        <dbReference type="PROSITE-ProRule" id="PRU00335"/>
    </source>
</evidence>
<keyword evidence="3 5" id="KW-0238">DNA-binding</keyword>
<dbReference type="PROSITE" id="PS50977">
    <property type="entry name" value="HTH_TETR_2"/>
    <property type="match status" value="1"/>
</dbReference>
<dbReference type="Proteomes" id="UP000018217">
    <property type="component" value="Unassembled WGS sequence"/>
</dbReference>
<evidence type="ECO:0000259" key="6">
    <source>
        <dbReference type="PROSITE" id="PS50977"/>
    </source>
</evidence>
<comment type="caution">
    <text evidence="7">The sequence shown here is derived from an EMBL/GenBank/DDBJ whole genome shotgun (WGS) entry which is preliminary data.</text>
</comment>
<keyword evidence="1" id="KW-0678">Repressor</keyword>
<keyword evidence="2" id="KW-0805">Transcription regulation</keyword>
<dbReference type="PROSITE" id="PS01081">
    <property type="entry name" value="HTH_TETR_1"/>
    <property type="match status" value="1"/>
</dbReference>
<evidence type="ECO:0000313" key="7">
    <source>
        <dbReference type="EMBL" id="CCG86446.1"/>
    </source>
</evidence>
<dbReference type="SUPFAM" id="SSF46689">
    <property type="entry name" value="Homeodomain-like"/>
    <property type="match status" value="1"/>
</dbReference>
<evidence type="ECO:0000256" key="2">
    <source>
        <dbReference type="ARBA" id="ARBA00023015"/>
    </source>
</evidence>
<keyword evidence="4" id="KW-0804">Transcription</keyword>
<gene>
    <name evidence="7" type="primary">acrR</name>
    <name evidence="7" type="ORF">EPIR_1081</name>
</gene>
<dbReference type="PRINTS" id="PR00455">
    <property type="entry name" value="HTHTETR"/>
</dbReference>
<dbReference type="GO" id="GO:0045892">
    <property type="term" value="P:negative regulation of DNA-templated transcription"/>
    <property type="evidence" value="ECO:0007669"/>
    <property type="project" value="UniProtKB-ARBA"/>
</dbReference>
<dbReference type="Gene3D" id="1.10.357.10">
    <property type="entry name" value="Tetracycline Repressor, domain 2"/>
    <property type="match status" value="1"/>
</dbReference>
<accession>V5Z539</accession>
<feature type="domain" description="HTH tetR-type" evidence="6">
    <location>
        <begin position="32"/>
        <end position="92"/>
    </location>
</feature>
<feature type="DNA-binding region" description="H-T-H motif" evidence="5">
    <location>
        <begin position="55"/>
        <end position="74"/>
    </location>
</feature>
<dbReference type="InterPro" id="IPR013572">
    <property type="entry name" value="Tscrpt_reg_MAATS_C"/>
</dbReference>
<evidence type="ECO:0000256" key="1">
    <source>
        <dbReference type="ARBA" id="ARBA00022491"/>
    </source>
</evidence>
<dbReference type="InterPro" id="IPR001647">
    <property type="entry name" value="HTH_TetR"/>
</dbReference>
<dbReference type="STRING" id="1161919.EPIR_1081"/>
<dbReference type="InterPro" id="IPR009057">
    <property type="entry name" value="Homeodomain-like_sf"/>
</dbReference>